<evidence type="ECO:0000313" key="3">
    <source>
        <dbReference type="Proteomes" id="UP000232496"/>
    </source>
</evidence>
<dbReference type="SUPFAM" id="SSF53850">
    <property type="entry name" value="Periplasmic binding protein-like II"/>
    <property type="match status" value="1"/>
</dbReference>
<accession>A0AAN1IH53</accession>
<evidence type="ECO:0000256" key="1">
    <source>
        <dbReference type="SAM" id="SignalP"/>
    </source>
</evidence>
<organism evidence="2 3">
    <name type="scientific">Bifidobacterium breve</name>
    <dbReference type="NCBI Taxonomy" id="1685"/>
    <lineage>
        <taxon>Bacteria</taxon>
        <taxon>Bacillati</taxon>
        <taxon>Actinomycetota</taxon>
        <taxon>Actinomycetes</taxon>
        <taxon>Bifidobacteriales</taxon>
        <taxon>Bifidobacteriaceae</taxon>
        <taxon>Bifidobacterium</taxon>
    </lineage>
</organism>
<protein>
    <submittedName>
        <fullName evidence="2">ABC transporter extracellular substrate binding protein</fullName>
    </submittedName>
</protein>
<feature type="chain" id="PRO_5042924303" evidence="1">
    <location>
        <begin position="28"/>
        <end position="423"/>
    </location>
</feature>
<keyword evidence="1" id="KW-0732">Signal</keyword>
<dbReference type="Proteomes" id="UP000232496">
    <property type="component" value="Chromosome"/>
</dbReference>
<dbReference type="InterPro" id="IPR006059">
    <property type="entry name" value="SBP"/>
</dbReference>
<dbReference type="AlphaFoldDB" id="A0AAN1IH53"/>
<feature type="signal peptide" evidence="1">
    <location>
        <begin position="1"/>
        <end position="27"/>
    </location>
</feature>
<dbReference type="PANTHER" id="PTHR43649:SF11">
    <property type="entry name" value="ABC TRANSPORTER SUBSTRATE-BINDING PROTEIN YESO-RELATED"/>
    <property type="match status" value="1"/>
</dbReference>
<reference evidence="2 3" key="1">
    <citation type="submission" date="2017-09" db="EMBL/GenBank/DDBJ databases">
        <title>Comparative genomics and methylome analysis of the gut commensal Bifidobacterium breve.</title>
        <authorList>
            <person name="Bottacini F."/>
            <person name="Morrissey R."/>
            <person name="Roberts R.J."/>
            <person name="James K."/>
            <person name="van Breen J."/>
            <person name="Egan M."/>
            <person name="Lambert J."/>
            <person name="van Limpt K."/>
            <person name="Stanton C."/>
            <person name="Knol J."/>
            <person name="O' Connell Motherway M."/>
            <person name="van Sinderen D."/>
        </authorList>
    </citation>
    <scope>NUCLEOTIDE SEQUENCE [LARGE SCALE GENOMIC DNA]</scope>
    <source>
        <strain evidence="2 3">DRBB29</strain>
    </source>
</reference>
<name>A0AAN1IH53_BIFBR</name>
<dbReference type="Pfam" id="PF13416">
    <property type="entry name" value="SBP_bac_8"/>
    <property type="match status" value="1"/>
</dbReference>
<proteinExistence type="predicted"/>
<dbReference type="InterPro" id="IPR050490">
    <property type="entry name" value="Bact_solute-bd_prot1"/>
</dbReference>
<dbReference type="PROSITE" id="PS51257">
    <property type="entry name" value="PROKAR_LIPOPROTEIN"/>
    <property type="match status" value="1"/>
</dbReference>
<dbReference type="PANTHER" id="PTHR43649">
    <property type="entry name" value="ARABINOSE-BINDING PROTEIN-RELATED"/>
    <property type="match status" value="1"/>
</dbReference>
<evidence type="ECO:0000313" key="2">
    <source>
        <dbReference type="EMBL" id="AUE18628.1"/>
    </source>
</evidence>
<sequence>MNRVSIGRSVRTAVALTLVAGLSLVSACGGASSNAKPSNEIRISWAGSDTVNTAVNAALDDFEKKDGIKSLREAQDWSGYWDKLATQVAAKNAPDVIYQVASQIPNYSTKNALVDLNTMDIDLSNMDEGVKSFGEADGKLWGIVSAANAYTLIVNPAILEKAGVTIPDGDYSWNDLAQFATQAAEGTDGGWGLNDGGGDFTLFVLWVRSRGRELYTDDGKLNATKEDVSEWFKYWDDLRKAGAVPPADVTSEGASAATSNPFVQGKSAMTFGWTQDFTNNQALMKQEIDPKLPPNDTKNPGLWMNAASMWSISSTSKNKENAAKAIDFLINDETAVKDQGLALGIPPTQKARDAVKTNASDADKKIIDYMDTVAKVSKPLNRLWPEGFPQLRTKFSELNEAVAFGTTSINQAAEDLFDEAANY</sequence>
<dbReference type="RefSeq" id="WP_106621635.1">
    <property type="nucleotide sequence ID" value="NZ_CAXSRR010000008.1"/>
</dbReference>
<gene>
    <name evidence="2" type="ORF">DRBB29_1075</name>
</gene>
<dbReference type="EMBL" id="CP023198">
    <property type="protein sequence ID" value="AUE18628.1"/>
    <property type="molecule type" value="Genomic_DNA"/>
</dbReference>
<dbReference type="Gene3D" id="3.40.190.10">
    <property type="entry name" value="Periplasmic binding protein-like II"/>
    <property type="match status" value="2"/>
</dbReference>